<dbReference type="AlphaFoldDB" id="A0A2A6E8R4"/>
<dbReference type="RefSeq" id="WP_097531147.1">
    <property type="nucleotide sequence ID" value="NZ_NSLJ01000012.1"/>
</dbReference>
<protein>
    <recommendedName>
        <fullName evidence="1">Lantibiotic dehydratase N-terminal domain-containing protein</fullName>
    </recommendedName>
</protein>
<accession>A0A2A6E8R4</accession>
<sequence length="727" mass="85120">MKYIPFKQFILRTPQKTFQGVLDYHINIDLFHRQIDEAIYLASPILYEEWRKYYNKEDFLLKYQTRVQNAVIRYLYRMSTRCTPFGLFAGCSVGCIGEETSICLDDQIYRHTRLDMQYLCTLAQYISEIPEIKLRLKYHPNDSLYLIGNQYRYIEYSYRKDARKHQINSVEKSVYLRKILEAAKGGKYINELCEEIVSDGITPQIASEYINELIESQILLNELSPYVTGDDYLSYIIFLLKKLDTKHPVLSLLESVGQKLDGLDKSKIFLIEKYQQIISLIKQIGAPYNEHYLFQVDMNRGVVKASLGNDIIKELQSALSFLNRITPSNEIESNLSRFAKSFQTRYESREVPILEVLDPEIGIGYPVNQEAQDLSPLIDDVRLPVETLHGEERKVYEIQHVLLEKIIDATYRKETEIVLNDTDFKQKELNWDDLPSTIHVMFELISAEKGDVLLRIKSVGGTSAANLLARFAYTDVAIEDLINQITQKEQSLNEHATFAEIAHLPDSRVGNILFRPHIRECEIVYLSNSTLSEEQKIHLSDVMISYRLGRLVLRSKKWDREMIPRLTNAHNYSRSSIPVYRFLCDMQHQGRTNLYFNWGYLEEDLDFLPRVRYKRIILSPASWRFKTADIKSFFEQDDSFLMAKIAKWKKTYNLPDYVVLPDGDNELFVNMNHINNIYALWAIVKQRTSFRLNEWLFDMKKAVVLDKQGRSYTNECIVAFSKNEKEQ</sequence>
<organism evidence="2 3">
    <name type="scientific">Tannerella forsythia</name>
    <name type="common">Bacteroides forsythus</name>
    <dbReference type="NCBI Taxonomy" id="28112"/>
    <lineage>
        <taxon>Bacteria</taxon>
        <taxon>Pseudomonadati</taxon>
        <taxon>Bacteroidota</taxon>
        <taxon>Bacteroidia</taxon>
        <taxon>Bacteroidales</taxon>
        <taxon>Tannerellaceae</taxon>
        <taxon>Tannerella</taxon>
    </lineage>
</organism>
<reference evidence="2 3" key="1">
    <citation type="submission" date="2017-09" db="EMBL/GenBank/DDBJ databases">
        <title>Phase variable restriction modification systems are present in the genome sequences of periodontal pathogens Prevotella intermedia, Tannerella forsythia and Porphyromonas gingivalis.</title>
        <authorList>
            <person name="Haigh R.D."/>
            <person name="Crawford L."/>
            <person name="Ralph J."/>
            <person name="Wanford J."/>
            <person name="Vartoukian S.R."/>
            <person name="Hijazib K."/>
            <person name="Wade W."/>
            <person name="Oggioni M.R."/>
        </authorList>
    </citation>
    <scope>NUCLEOTIDE SEQUENCE [LARGE SCALE GENOMIC DNA]</scope>
    <source>
        <strain evidence="2 3">WW11663</strain>
    </source>
</reference>
<dbReference type="Pfam" id="PF04738">
    <property type="entry name" value="Lant_dehydr_N"/>
    <property type="match status" value="1"/>
</dbReference>
<evidence type="ECO:0000313" key="3">
    <source>
        <dbReference type="Proteomes" id="UP000219259"/>
    </source>
</evidence>
<dbReference type="EMBL" id="NSLJ01000012">
    <property type="protein sequence ID" value="PDP43898.1"/>
    <property type="molecule type" value="Genomic_DNA"/>
</dbReference>
<evidence type="ECO:0000259" key="1">
    <source>
        <dbReference type="Pfam" id="PF04738"/>
    </source>
</evidence>
<dbReference type="InterPro" id="IPR006827">
    <property type="entry name" value="Lant_deHydtase_N"/>
</dbReference>
<comment type="caution">
    <text evidence="2">The sequence shown here is derived from an EMBL/GenBank/DDBJ whole genome shotgun (WGS) entry which is preliminary data.</text>
</comment>
<proteinExistence type="predicted"/>
<gene>
    <name evidence="2" type="ORF">CLI86_05920</name>
</gene>
<evidence type="ECO:0000313" key="2">
    <source>
        <dbReference type="EMBL" id="PDP43898.1"/>
    </source>
</evidence>
<dbReference type="Proteomes" id="UP000219259">
    <property type="component" value="Unassembled WGS sequence"/>
</dbReference>
<name>A0A2A6E8R4_TANFO</name>
<feature type="domain" description="Lantibiotic dehydratase N-terminal" evidence="1">
    <location>
        <begin position="33"/>
        <end position="674"/>
    </location>
</feature>